<keyword evidence="1" id="KW-0732">Signal</keyword>
<dbReference type="GeneID" id="301841909"/>
<dbReference type="PANTHER" id="PTHR39335:SF1">
    <property type="entry name" value="BLL4220 PROTEIN"/>
    <property type="match status" value="1"/>
</dbReference>
<sequence>MTRLLIAVIVAAFVSACGPAAPERAPADLRVAFVSGLGDVVADSQGRTLYRFDLDSGSPPATNCAGACATLWPPAAAGAAPPTTDGIDGGLAGVLVRPDGVRQLTLGGWPLYRYVNDTAPGQVNGQGVDGTWFVIAPSGVKVTGTPADGGSGY</sequence>
<dbReference type="PANTHER" id="PTHR39335">
    <property type="entry name" value="BLL4220 PROTEIN"/>
    <property type="match status" value="1"/>
</dbReference>
<feature type="chain" id="PRO_5039412443" evidence="1">
    <location>
        <begin position="21"/>
        <end position="153"/>
    </location>
</feature>
<keyword evidence="3" id="KW-1185">Reference proteome</keyword>
<keyword evidence="2" id="KW-0449">Lipoprotein</keyword>
<name>A0A3N2GQG1_9PSEU</name>
<organism evidence="2 3">
    <name type="scientific">Amycolatopsis thermoflava</name>
    <dbReference type="NCBI Taxonomy" id="84480"/>
    <lineage>
        <taxon>Bacteria</taxon>
        <taxon>Bacillati</taxon>
        <taxon>Actinomycetota</taxon>
        <taxon>Actinomycetes</taxon>
        <taxon>Pseudonocardiales</taxon>
        <taxon>Pseudonocardiaceae</taxon>
        <taxon>Amycolatopsis</taxon>
        <taxon>Amycolatopsis methanolica group</taxon>
    </lineage>
</organism>
<dbReference type="EMBL" id="RKHY01000001">
    <property type="protein sequence ID" value="ROS38155.1"/>
    <property type="molecule type" value="Genomic_DNA"/>
</dbReference>
<protein>
    <submittedName>
        <fullName evidence="2">Putative lipoprotein with Yx(FWY)xxD motif</fullName>
    </submittedName>
</protein>
<evidence type="ECO:0000313" key="3">
    <source>
        <dbReference type="Proteomes" id="UP000274843"/>
    </source>
</evidence>
<accession>A0A3N2GQG1</accession>
<dbReference type="Proteomes" id="UP000274843">
    <property type="component" value="Unassembled WGS sequence"/>
</dbReference>
<evidence type="ECO:0000313" key="2">
    <source>
        <dbReference type="EMBL" id="ROS38155.1"/>
    </source>
</evidence>
<feature type="signal peptide" evidence="1">
    <location>
        <begin position="1"/>
        <end position="20"/>
    </location>
</feature>
<comment type="caution">
    <text evidence="2">The sequence shown here is derived from an EMBL/GenBank/DDBJ whole genome shotgun (WGS) entry which is preliminary data.</text>
</comment>
<dbReference type="PROSITE" id="PS51257">
    <property type="entry name" value="PROKAR_LIPOPROTEIN"/>
    <property type="match status" value="1"/>
</dbReference>
<dbReference type="AlphaFoldDB" id="A0A3N2GQG1"/>
<reference evidence="2 3" key="1">
    <citation type="submission" date="2018-11" db="EMBL/GenBank/DDBJ databases">
        <title>Sequencing the genomes of 1000 actinobacteria strains.</title>
        <authorList>
            <person name="Klenk H.-P."/>
        </authorList>
    </citation>
    <scope>NUCLEOTIDE SEQUENCE [LARGE SCALE GENOMIC DNA]</scope>
    <source>
        <strain evidence="2 3">DSM 44348</strain>
    </source>
</reference>
<dbReference type="RefSeq" id="WP_123682638.1">
    <property type="nucleotide sequence ID" value="NZ_RKHY01000001.1"/>
</dbReference>
<dbReference type="InterPro" id="IPR005297">
    <property type="entry name" value="Lipoprotein_repeat"/>
</dbReference>
<evidence type="ECO:0000256" key="1">
    <source>
        <dbReference type="SAM" id="SignalP"/>
    </source>
</evidence>
<dbReference type="GO" id="GO:0043448">
    <property type="term" value="P:alkane catabolic process"/>
    <property type="evidence" value="ECO:0007669"/>
    <property type="project" value="TreeGrafter"/>
</dbReference>
<dbReference type="Pfam" id="PF03640">
    <property type="entry name" value="Lipoprotein_15"/>
    <property type="match status" value="2"/>
</dbReference>
<proteinExistence type="predicted"/>
<gene>
    <name evidence="2" type="ORF">EDD35_0423</name>
</gene>